<dbReference type="Pfam" id="PF02782">
    <property type="entry name" value="FGGY_C"/>
    <property type="match status" value="1"/>
</dbReference>
<dbReference type="InterPro" id="IPR043129">
    <property type="entry name" value="ATPase_NBD"/>
</dbReference>
<dbReference type="AlphaFoldDB" id="A0A4D9ECR4"/>
<accession>A0A4D9ECR4</accession>
<comment type="caution">
    <text evidence="2">The sequence shown here is derived from an EMBL/GenBank/DDBJ whole genome shotgun (WGS) entry which is preliminary data.</text>
</comment>
<name>A0A4D9ECR4_9SAUR</name>
<dbReference type="Gene3D" id="3.30.420.40">
    <property type="match status" value="1"/>
</dbReference>
<dbReference type="GO" id="GO:0016301">
    <property type="term" value="F:kinase activity"/>
    <property type="evidence" value="ECO:0007669"/>
    <property type="project" value="InterPro"/>
</dbReference>
<dbReference type="InterPro" id="IPR018485">
    <property type="entry name" value="FGGY_C"/>
</dbReference>
<sequence length="67" mass="7619">MNKDCGIPLSELQVDGGMTNNKILMQLQADILCIQVESEYRYARWKKAVMKSMGWEISEPQANGIDK</sequence>
<dbReference type="STRING" id="55544.A0A4D9ECR4"/>
<feature type="domain" description="Carbohydrate kinase FGGY C-terminal" evidence="1">
    <location>
        <begin position="1"/>
        <end position="37"/>
    </location>
</feature>
<dbReference type="SUPFAM" id="SSF53067">
    <property type="entry name" value="Actin-like ATPase domain"/>
    <property type="match status" value="1"/>
</dbReference>
<keyword evidence="3" id="KW-1185">Reference proteome</keyword>
<evidence type="ECO:0000313" key="2">
    <source>
        <dbReference type="EMBL" id="TFK09201.1"/>
    </source>
</evidence>
<proteinExistence type="predicted"/>
<dbReference type="GO" id="GO:0005975">
    <property type="term" value="P:carbohydrate metabolic process"/>
    <property type="evidence" value="ECO:0007669"/>
    <property type="project" value="InterPro"/>
</dbReference>
<evidence type="ECO:0000259" key="1">
    <source>
        <dbReference type="Pfam" id="PF02782"/>
    </source>
</evidence>
<protein>
    <submittedName>
        <fullName evidence="2">Ras-related protein Rab-4A</fullName>
    </submittedName>
</protein>
<dbReference type="Proteomes" id="UP000297703">
    <property type="component" value="Unassembled WGS sequence"/>
</dbReference>
<dbReference type="OrthoDB" id="5422795at2759"/>
<evidence type="ECO:0000313" key="3">
    <source>
        <dbReference type="Proteomes" id="UP000297703"/>
    </source>
</evidence>
<reference evidence="2 3" key="1">
    <citation type="submission" date="2019-04" db="EMBL/GenBank/DDBJ databases">
        <title>Draft genome of the big-headed turtle Platysternon megacephalum.</title>
        <authorList>
            <person name="Gong S."/>
        </authorList>
    </citation>
    <scope>NUCLEOTIDE SEQUENCE [LARGE SCALE GENOMIC DNA]</scope>
    <source>
        <strain evidence="2">DO16091913</strain>
        <tissue evidence="2">Muscle</tissue>
    </source>
</reference>
<dbReference type="EMBL" id="QXTE01000056">
    <property type="protein sequence ID" value="TFK09201.1"/>
    <property type="molecule type" value="Genomic_DNA"/>
</dbReference>
<organism evidence="2 3">
    <name type="scientific">Platysternon megacephalum</name>
    <name type="common">big-headed turtle</name>
    <dbReference type="NCBI Taxonomy" id="55544"/>
    <lineage>
        <taxon>Eukaryota</taxon>
        <taxon>Metazoa</taxon>
        <taxon>Chordata</taxon>
        <taxon>Craniata</taxon>
        <taxon>Vertebrata</taxon>
        <taxon>Euteleostomi</taxon>
        <taxon>Archelosauria</taxon>
        <taxon>Testudinata</taxon>
        <taxon>Testudines</taxon>
        <taxon>Cryptodira</taxon>
        <taxon>Durocryptodira</taxon>
        <taxon>Testudinoidea</taxon>
        <taxon>Platysternidae</taxon>
        <taxon>Platysternon</taxon>
    </lineage>
</organism>
<gene>
    <name evidence="2" type="ORF">DR999_PMT07796</name>
</gene>
<reference evidence="2 3" key="2">
    <citation type="submission" date="2019-04" db="EMBL/GenBank/DDBJ databases">
        <title>The genome sequence of big-headed turtle.</title>
        <authorList>
            <person name="Gong S."/>
        </authorList>
    </citation>
    <scope>NUCLEOTIDE SEQUENCE [LARGE SCALE GENOMIC DNA]</scope>
    <source>
        <strain evidence="2">DO16091913</strain>
        <tissue evidence="2">Muscle</tissue>
    </source>
</reference>